<dbReference type="InterPro" id="IPR003752">
    <property type="entry name" value="DiS_bond_form_DsbB/BdbC"/>
</dbReference>
<dbReference type="InterPro" id="IPR023380">
    <property type="entry name" value="DsbB-like_sf"/>
</dbReference>
<dbReference type="OrthoDB" id="9808637at2"/>
<comment type="subcellular location">
    <subcellularLocation>
        <location evidence="1">Membrane</location>
        <topology evidence="1">Multi-pass membrane protein</topology>
    </subcellularLocation>
</comment>
<dbReference type="AlphaFoldDB" id="A0A1X6YSS8"/>
<dbReference type="SUPFAM" id="SSF158442">
    <property type="entry name" value="DsbB-like"/>
    <property type="match status" value="1"/>
</dbReference>
<dbReference type="GO" id="GO:0015035">
    <property type="term" value="F:protein-disulfide reductase activity"/>
    <property type="evidence" value="ECO:0007669"/>
    <property type="project" value="InterPro"/>
</dbReference>
<evidence type="ECO:0000256" key="3">
    <source>
        <dbReference type="ARBA" id="ARBA00022989"/>
    </source>
</evidence>
<evidence type="ECO:0000313" key="7">
    <source>
        <dbReference type="Proteomes" id="UP000193570"/>
    </source>
</evidence>
<evidence type="ECO:0000256" key="1">
    <source>
        <dbReference type="ARBA" id="ARBA00004141"/>
    </source>
</evidence>
<organism evidence="6 7">
    <name type="scientific">Roseivivax jejudonensis</name>
    <dbReference type="NCBI Taxonomy" id="1529041"/>
    <lineage>
        <taxon>Bacteria</taxon>
        <taxon>Pseudomonadati</taxon>
        <taxon>Pseudomonadota</taxon>
        <taxon>Alphaproteobacteria</taxon>
        <taxon>Rhodobacterales</taxon>
        <taxon>Roseobacteraceae</taxon>
        <taxon>Roseivivax</taxon>
    </lineage>
</organism>
<proteinExistence type="predicted"/>
<keyword evidence="2 5" id="KW-0812">Transmembrane</keyword>
<dbReference type="GO" id="GO:0016020">
    <property type="term" value="C:membrane"/>
    <property type="evidence" value="ECO:0007669"/>
    <property type="project" value="UniProtKB-SubCell"/>
</dbReference>
<evidence type="ECO:0000256" key="2">
    <source>
        <dbReference type="ARBA" id="ARBA00022692"/>
    </source>
</evidence>
<evidence type="ECO:0000256" key="4">
    <source>
        <dbReference type="ARBA" id="ARBA00023136"/>
    </source>
</evidence>
<dbReference type="GO" id="GO:0006457">
    <property type="term" value="P:protein folding"/>
    <property type="evidence" value="ECO:0007669"/>
    <property type="project" value="InterPro"/>
</dbReference>
<accession>A0A1X6YSS8</accession>
<feature type="transmembrane region" description="Helical" evidence="5">
    <location>
        <begin position="131"/>
        <end position="152"/>
    </location>
</feature>
<keyword evidence="7" id="KW-1185">Reference proteome</keyword>
<dbReference type="Gene3D" id="1.20.1550.10">
    <property type="entry name" value="DsbB-like"/>
    <property type="match status" value="1"/>
</dbReference>
<gene>
    <name evidence="6" type="ORF">ROJ8625_01196</name>
</gene>
<evidence type="ECO:0000256" key="5">
    <source>
        <dbReference type="SAM" id="Phobius"/>
    </source>
</evidence>
<protein>
    <submittedName>
        <fullName evidence="6">Disulfide bond formation protein B</fullName>
    </submittedName>
</protein>
<name>A0A1X6YSS8_9RHOB</name>
<dbReference type="InterPro" id="IPR024199">
    <property type="entry name" value="Uncharacterised_DsbB"/>
</dbReference>
<dbReference type="Proteomes" id="UP000193570">
    <property type="component" value="Unassembled WGS sequence"/>
</dbReference>
<dbReference type="Pfam" id="PF02600">
    <property type="entry name" value="DsbB"/>
    <property type="match status" value="1"/>
</dbReference>
<sequence>MRPKPLILLASAGSAALLLGALAFQYIGDMPPCKLCYWQRYPHVAAALAGPVALVVATPLIIAFGALAALTTAGIGIFHTGVERGWWEGPASCSSTGIDGLSTDQLMDQIMTAPLVRCDEIAWQLAGVSMAGWNAILSLGLVVLWLAAWRAARRD</sequence>
<feature type="transmembrane region" description="Helical" evidence="5">
    <location>
        <begin position="47"/>
        <end position="70"/>
    </location>
</feature>
<keyword evidence="3 5" id="KW-1133">Transmembrane helix</keyword>
<dbReference type="PIRSF" id="PIRSF033913">
    <property type="entry name" value="S-S_format_DsbB"/>
    <property type="match status" value="1"/>
</dbReference>
<dbReference type="RefSeq" id="WP_085790953.1">
    <property type="nucleotide sequence ID" value="NZ_FWFK01000002.1"/>
</dbReference>
<evidence type="ECO:0000313" key="6">
    <source>
        <dbReference type="EMBL" id="SLN28335.1"/>
    </source>
</evidence>
<dbReference type="EMBL" id="FWFK01000002">
    <property type="protein sequence ID" value="SLN28335.1"/>
    <property type="molecule type" value="Genomic_DNA"/>
</dbReference>
<reference evidence="6 7" key="1">
    <citation type="submission" date="2017-03" db="EMBL/GenBank/DDBJ databases">
        <authorList>
            <person name="Afonso C.L."/>
            <person name="Miller P.J."/>
            <person name="Scott M.A."/>
            <person name="Spackman E."/>
            <person name="Goraichik I."/>
            <person name="Dimitrov K.M."/>
            <person name="Suarez D.L."/>
            <person name="Swayne D.E."/>
        </authorList>
    </citation>
    <scope>NUCLEOTIDE SEQUENCE [LARGE SCALE GENOMIC DNA]</scope>
    <source>
        <strain evidence="6 7">CECT 8625</strain>
    </source>
</reference>
<keyword evidence="4 5" id="KW-0472">Membrane</keyword>